<evidence type="ECO:0000256" key="1">
    <source>
        <dbReference type="ARBA" id="ARBA00022679"/>
    </source>
</evidence>
<dbReference type="Gene3D" id="3.40.1190.20">
    <property type="match status" value="1"/>
</dbReference>
<protein>
    <recommendedName>
        <fullName evidence="3">Carbohydrate kinase PfkB domain-containing protein</fullName>
    </recommendedName>
</protein>
<name>A0AAD9MA62_9PEZI</name>
<reference evidence="4" key="1">
    <citation type="journal article" date="2023" name="Mol. Plant Microbe Interact.">
        <title>Elucidating the Obligate Nature and Biological Capacity of an Invasive Fungal Corn Pathogen.</title>
        <authorList>
            <person name="MacCready J.S."/>
            <person name="Roggenkamp E.M."/>
            <person name="Gdanetz K."/>
            <person name="Chilvers M.I."/>
        </authorList>
    </citation>
    <scope>NUCLEOTIDE SEQUENCE</scope>
    <source>
        <strain evidence="4">PM02</strain>
    </source>
</reference>
<accession>A0AAD9MA62</accession>
<dbReference type="SUPFAM" id="SSF53613">
    <property type="entry name" value="Ribokinase-like"/>
    <property type="match status" value="1"/>
</dbReference>
<keyword evidence="2" id="KW-0418">Kinase</keyword>
<dbReference type="PANTHER" id="PTHR10584">
    <property type="entry name" value="SUGAR KINASE"/>
    <property type="match status" value="1"/>
</dbReference>
<feature type="domain" description="Carbohydrate kinase PfkB" evidence="3">
    <location>
        <begin position="2"/>
        <end position="92"/>
    </location>
</feature>
<keyword evidence="1" id="KW-0808">Transferase</keyword>
<evidence type="ECO:0000313" key="5">
    <source>
        <dbReference type="Proteomes" id="UP001217918"/>
    </source>
</evidence>
<dbReference type="InterPro" id="IPR029056">
    <property type="entry name" value="Ribokinase-like"/>
</dbReference>
<dbReference type="PANTHER" id="PTHR10584:SF166">
    <property type="entry name" value="RIBOKINASE"/>
    <property type="match status" value="1"/>
</dbReference>
<comment type="caution">
    <text evidence="4">The sequence shown here is derived from an EMBL/GenBank/DDBJ whole genome shotgun (WGS) entry which is preliminary data.</text>
</comment>
<evidence type="ECO:0000256" key="2">
    <source>
        <dbReference type="ARBA" id="ARBA00022777"/>
    </source>
</evidence>
<proteinExistence type="predicted"/>
<dbReference type="InterPro" id="IPR011611">
    <property type="entry name" value="PfkB_dom"/>
</dbReference>
<organism evidence="4 5">
    <name type="scientific">Phyllachora maydis</name>
    <dbReference type="NCBI Taxonomy" id="1825666"/>
    <lineage>
        <taxon>Eukaryota</taxon>
        <taxon>Fungi</taxon>
        <taxon>Dikarya</taxon>
        <taxon>Ascomycota</taxon>
        <taxon>Pezizomycotina</taxon>
        <taxon>Sordariomycetes</taxon>
        <taxon>Sordariomycetidae</taxon>
        <taxon>Phyllachorales</taxon>
        <taxon>Phyllachoraceae</taxon>
        <taxon>Phyllachora</taxon>
    </lineage>
</organism>
<keyword evidence="5" id="KW-1185">Reference proteome</keyword>
<sequence>MVIVTLGARGAFYMVAGGRRGLVPGERAQVVDTTAAGDTFVGRIALEVAGRVRGGKRLTDAQDFDVEAAVRRANRAAAKTVERMGAQGSIPWRDELDEEDA</sequence>
<dbReference type="GO" id="GO:0016301">
    <property type="term" value="F:kinase activity"/>
    <property type="evidence" value="ECO:0007669"/>
    <property type="project" value="UniProtKB-KW"/>
</dbReference>
<dbReference type="Pfam" id="PF00294">
    <property type="entry name" value="PfkB"/>
    <property type="match status" value="1"/>
</dbReference>
<dbReference type="AlphaFoldDB" id="A0AAD9MA62"/>
<gene>
    <name evidence="4" type="ORF">P8C59_001379</name>
</gene>
<dbReference type="Proteomes" id="UP001217918">
    <property type="component" value="Unassembled WGS sequence"/>
</dbReference>
<evidence type="ECO:0000313" key="4">
    <source>
        <dbReference type="EMBL" id="KAK2067665.1"/>
    </source>
</evidence>
<dbReference type="EMBL" id="JAQQPM010000001">
    <property type="protein sequence ID" value="KAK2067665.1"/>
    <property type="molecule type" value="Genomic_DNA"/>
</dbReference>
<evidence type="ECO:0000259" key="3">
    <source>
        <dbReference type="Pfam" id="PF00294"/>
    </source>
</evidence>